<dbReference type="EMBL" id="HBGG01036756">
    <property type="protein sequence ID" value="CAD9216818.1"/>
    <property type="molecule type" value="Transcribed_RNA"/>
</dbReference>
<organism evidence="1">
    <name type="scientific">Tetraselmis chuii</name>
    <dbReference type="NCBI Taxonomy" id="63592"/>
    <lineage>
        <taxon>Eukaryota</taxon>
        <taxon>Viridiplantae</taxon>
        <taxon>Chlorophyta</taxon>
        <taxon>core chlorophytes</taxon>
        <taxon>Chlorodendrophyceae</taxon>
        <taxon>Chlorodendrales</taxon>
        <taxon>Chlorodendraceae</taxon>
        <taxon>Tetraselmis</taxon>
    </lineage>
</organism>
<protein>
    <submittedName>
        <fullName evidence="1">Uncharacterized protein</fullName>
    </submittedName>
</protein>
<proteinExistence type="predicted"/>
<accession>A0A7S1X9U4</accession>
<sequence>MSGRSGGGVERTAQKWRKYIRKRLHTNDDDILDLQLENRAVGNVPYFIALDYRKQCIIVSIRGSSTIQDAFTDMITTAAPLATLLAGDHCQGHHQPCQLQVLTHVHYYISSRYSRSSGGC</sequence>
<reference evidence="1" key="1">
    <citation type="submission" date="2021-01" db="EMBL/GenBank/DDBJ databases">
        <authorList>
            <person name="Corre E."/>
            <person name="Pelletier E."/>
            <person name="Niang G."/>
            <person name="Scheremetjew M."/>
            <person name="Finn R."/>
            <person name="Kale V."/>
            <person name="Holt S."/>
            <person name="Cochrane G."/>
            <person name="Meng A."/>
            <person name="Brown T."/>
            <person name="Cohen L."/>
        </authorList>
    </citation>
    <scope>NUCLEOTIDE SEQUENCE</scope>
    <source>
        <strain evidence="1">PLY429</strain>
    </source>
</reference>
<dbReference type="SUPFAM" id="SSF53474">
    <property type="entry name" value="alpha/beta-Hydrolases"/>
    <property type="match status" value="1"/>
</dbReference>
<dbReference type="Gene3D" id="3.40.50.1820">
    <property type="entry name" value="alpha/beta hydrolase"/>
    <property type="match status" value="1"/>
</dbReference>
<name>A0A7S1X9U4_9CHLO</name>
<evidence type="ECO:0000313" key="1">
    <source>
        <dbReference type="EMBL" id="CAD9216818.1"/>
    </source>
</evidence>
<dbReference type="InterPro" id="IPR029058">
    <property type="entry name" value="AB_hydrolase_fold"/>
</dbReference>
<dbReference type="AlphaFoldDB" id="A0A7S1X9U4"/>
<gene>
    <name evidence="1" type="ORF">TCHU04912_LOCUS19065</name>
</gene>